<dbReference type="InterPro" id="IPR003594">
    <property type="entry name" value="HATPase_dom"/>
</dbReference>
<keyword evidence="4" id="KW-0808">Transferase</keyword>
<evidence type="ECO:0000256" key="8">
    <source>
        <dbReference type="ARBA" id="ARBA00023012"/>
    </source>
</evidence>
<evidence type="ECO:0000313" key="12">
    <source>
        <dbReference type="Proteomes" id="UP000642284"/>
    </source>
</evidence>
<evidence type="ECO:0000256" key="9">
    <source>
        <dbReference type="SAM" id="Coils"/>
    </source>
</evidence>
<proteinExistence type="predicted"/>
<evidence type="ECO:0000259" key="10">
    <source>
        <dbReference type="SMART" id="SM00387"/>
    </source>
</evidence>
<feature type="domain" description="Histidine kinase/HSP90-like ATPase" evidence="10">
    <location>
        <begin position="299"/>
        <end position="395"/>
    </location>
</feature>
<dbReference type="Pfam" id="PF07730">
    <property type="entry name" value="HisKA_3"/>
    <property type="match status" value="1"/>
</dbReference>
<dbReference type="Proteomes" id="UP000642284">
    <property type="component" value="Unassembled WGS sequence"/>
</dbReference>
<keyword evidence="8" id="KW-0902">Two-component regulatory system</keyword>
<gene>
    <name evidence="11" type="ORF">H9Y04_26990</name>
</gene>
<dbReference type="EMBL" id="JACTVJ010000013">
    <property type="protein sequence ID" value="MBC9716189.1"/>
    <property type="molecule type" value="Genomic_DNA"/>
</dbReference>
<keyword evidence="5" id="KW-0547">Nucleotide-binding</keyword>
<comment type="catalytic activity">
    <reaction evidence="1">
        <text>ATP + protein L-histidine = ADP + protein N-phospho-L-histidine.</text>
        <dbReference type="EC" id="2.7.13.3"/>
    </reaction>
</comment>
<dbReference type="SUPFAM" id="SSF55874">
    <property type="entry name" value="ATPase domain of HSP90 chaperone/DNA topoisomerase II/histidine kinase"/>
    <property type="match status" value="1"/>
</dbReference>
<dbReference type="Gene3D" id="3.30.565.10">
    <property type="entry name" value="Histidine kinase-like ATPase, C-terminal domain"/>
    <property type="match status" value="1"/>
</dbReference>
<dbReference type="Gene3D" id="1.20.5.1930">
    <property type="match status" value="1"/>
</dbReference>
<keyword evidence="9" id="KW-0175">Coiled coil</keyword>
<keyword evidence="7" id="KW-0067">ATP-binding</keyword>
<dbReference type="InterPro" id="IPR050482">
    <property type="entry name" value="Sensor_HK_TwoCompSys"/>
</dbReference>
<evidence type="ECO:0000256" key="5">
    <source>
        <dbReference type="ARBA" id="ARBA00022741"/>
    </source>
</evidence>
<evidence type="ECO:0000256" key="7">
    <source>
        <dbReference type="ARBA" id="ARBA00022840"/>
    </source>
</evidence>
<dbReference type="EC" id="2.7.13.3" evidence="2"/>
<sequence>MDPVMAKGERYGGGKQPTGRDWLFAAAVGLASIPLGFVGKGTDAHTPDVLGWTLFALSALTLVWRRQYPMGVLVALIFVEGTYHRLDNAHSALIPVTMVAIYSLAVAGPRRRTATVIPTLLGLSVIMLLSINPHEGMELLRISGWIMACAVAGEAVRVHRNYIASIVERAERAERTREEEAARRVAEERLRIARDLHDILAHSITLIGVQTSVASHVLTVDPERLDRTAISKALDDISETCRTARGELRSTLEVLRAAEQPDGRGPLPGLGGLADLVESARTAGAKVTLDVTVGEVPAAVGAAVYRIVQEALTNAVRHAGAGVKVAVRVRPEGGWGLRVSVEDEGPEGAAPVSTGTPGYGLVGMRERVRSVGGTLDAAPRAAGGFAVTAVLPLRLAGAPGDAETAAGSAMEEGNKR</sequence>
<organism evidence="11 12">
    <name type="scientific">Streptomyces polyasparticus</name>
    <dbReference type="NCBI Taxonomy" id="2767826"/>
    <lineage>
        <taxon>Bacteria</taxon>
        <taxon>Bacillati</taxon>
        <taxon>Actinomycetota</taxon>
        <taxon>Actinomycetes</taxon>
        <taxon>Kitasatosporales</taxon>
        <taxon>Streptomycetaceae</taxon>
        <taxon>Streptomyces</taxon>
    </lineage>
</organism>
<protein>
    <recommendedName>
        <fullName evidence="2">histidine kinase</fullName>
        <ecNumber evidence="2">2.7.13.3</ecNumber>
    </recommendedName>
</protein>
<comment type="caution">
    <text evidence="11">The sequence shown here is derived from an EMBL/GenBank/DDBJ whole genome shotgun (WGS) entry which is preliminary data.</text>
</comment>
<reference evidence="11 12" key="1">
    <citation type="submission" date="2020-08" db="EMBL/GenBank/DDBJ databases">
        <title>Genemic of Streptomyces polyaspartic.</title>
        <authorList>
            <person name="Liu W."/>
        </authorList>
    </citation>
    <scope>NUCLEOTIDE SEQUENCE [LARGE SCALE GENOMIC DNA]</scope>
    <source>
        <strain evidence="11 12">TRM66268-LWL</strain>
    </source>
</reference>
<dbReference type="InterPro" id="IPR055558">
    <property type="entry name" value="DUF7134"/>
</dbReference>
<accession>A0ABR7SMR8</accession>
<evidence type="ECO:0000256" key="4">
    <source>
        <dbReference type="ARBA" id="ARBA00022679"/>
    </source>
</evidence>
<keyword evidence="6 11" id="KW-0418">Kinase</keyword>
<dbReference type="InterPro" id="IPR036890">
    <property type="entry name" value="HATPase_C_sf"/>
</dbReference>
<dbReference type="PANTHER" id="PTHR24421:SF10">
    <property type="entry name" value="NITRATE_NITRITE SENSOR PROTEIN NARQ"/>
    <property type="match status" value="1"/>
</dbReference>
<keyword evidence="12" id="KW-1185">Reference proteome</keyword>
<evidence type="ECO:0000313" key="11">
    <source>
        <dbReference type="EMBL" id="MBC9716189.1"/>
    </source>
</evidence>
<dbReference type="Pfam" id="PF02518">
    <property type="entry name" value="HATPase_c"/>
    <property type="match status" value="1"/>
</dbReference>
<dbReference type="SMART" id="SM00387">
    <property type="entry name" value="HATPase_c"/>
    <property type="match status" value="1"/>
</dbReference>
<dbReference type="InterPro" id="IPR011712">
    <property type="entry name" value="Sig_transdc_His_kin_sub3_dim/P"/>
</dbReference>
<name>A0ABR7SMR8_9ACTN</name>
<feature type="coiled-coil region" evidence="9">
    <location>
        <begin position="163"/>
        <end position="190"/>
    </location>
</feature>
<dbReference type="Pfam" id="PF23539">
    <property type="entry name" value="DUF7134"/>
    <property type="match status" value="1"/>
</dbReference>
<evidence type="ECO:0000256" key="6">
    <source>
        <dbReference type="ARBA" id="ARBA00022777"/>
    </source>
</evidence>
<dbReference type="PANTHER" id="PTHR24421">
    <property type="entry name" value="NITRATE/NITRITE SENSOR PROTEIN NARX-RELATED"/>
    <property type="match status" value="1"/>
</dbReference>
<dbReference type="GO" id="GO:0016301">
    <property type="term" value="F:kinase activity"/>
    <property type="evidence" value="ECO:0007669"/>
    <property type="project" value="UniProtKB-KW"/>
</dbReference>
<evidence type="ECO:0000256" key="3">
    <source>
        <dbReference type="ARBA" id="ARBA00022553"/>
    </source>
</evidence>
<evidence type="ECO:0000256" key="2">
    <source>
        <dbReference type="ARBA" id="ARBA00012438"/>
    </source>
</evidence>
<evidence type="ECO:0000256" key="1">
    <source>
        <dbReference type="ARBA" id="ARBA00000085"/>
    </source>
</evidence>
<dbReference type="CDD" id="cd16917">
    <property type="entry name" value="HATPase_UhpB-NarQ-NarX-like"/>
    <property type="match status" value="1"/>
</dbReference>
<keyword evidence="3" id="KW-0597">Phosphoprotein</keyword>